<comment type="subcellular location">
    <subcellularLocation>
        <location evidence="1">Mitochondrion</location>
    </subcellularLocation>
</comment>
<dbReference type="InterPro" id="IPR048300">
    <property type="entry name" value="TACO1_YebC-like_2nd/3rd_dom"/>
</dbReference>
<evidence type="ECO:0000256" key="1">
    <source>
        <dbReference type="ARBA" id="ARBA00004173"/>
    </source>
</evidence>
<evidence type="ECO:0000313" key="9">
    <source>
        <dbReference type="EMBL" id="QBM90999.1"/>
    </source>
</evidence>
<feature type="domain" description="TACO1/YebC-like N-terminal" evidence="8">
    <location>
        <begin position="28"/>
        <end position="97"/>
    </location>
</feature>
<dbReference type="Pfam" id="PF20772">
    <property type="entry name" value="TACO1_YebC_N"/>
    <property type="match status" value="1"/>
</dbReference>
<evidence type="ECO:0000256" key="5">
    <source>
        <dbReference type="ARBA" id="ARBA00023125"/>
    </source>
</evidence>
<evidence type="ECO:0000313" key="10">
    <source>
        <dbReference type="Proteomes" id="UP000292447"/>
    </source>
</evidence>
<dbReference type="PANTHER" id="PTHR12532">
    <property type="entry name" value="TRANSLATIONAL ACTIVATOR OF CYTOCHROME C OXIDASE 1"/>
    <property type="match status" value="1"/>
</dbReference>
<protein>
    <submittedName>
        <fullName evidence="9">DNA-binding regulatory protein, YebC/PmpR family</fullName>
    </submittedName>
</protein>
<dbReference type="EMBL" id="CP034462">
    <property type="protein sequence ID" value="QBM90999.1"/>
    <property type="molecule type" value="Genomic_DNA"/>
</dbReference>
<sequence>MLLLRHIYALKHGQRFLQTSSSLLAGHSKWQNIRHDKAKNDAKRLKEAFFMATRITASVKLGGVDGNAQLATIIEKARKANITKKIIDNAIKRGTGEATGGATQTFDVMYEFMGPGGVAFIVEANTDNKTRTIGLVKHAMSKFSAALSPCQYIFQRKGEIVFEPQTADETFDEIFEAAIDVGAEDVVEFEDTENEYDGEKLYKIITDPGELNAVSNSLSQKGYKLKDSKTTFIADADNEVDFPEGLEKSMAKCLELLDDTAEVTNYYTNIRN</sequence>
<evidence type="ECO:0000256" key="6">
    <source>
        <dbReference type="ARBA" id="ARBA00023163"/>
    </source>
</evidence>
<comment type="similarity">
    <text evidence="2">Belongs to the TACO1 family.</text>
</comment>
<organism evidence="9 10">
    <name type="scientific">Metschnikowia aff. pulcherrima</name>
    <dbReference type="NCBI Taxonomy" id="2163413"/>
    <lineage>
        <taxon>Eukaryota</taxon>
        <taxon>Fungi</taxon>
        <taxon>Dikarya</taxon>
        <taxon>Ascomycota</taxon>
        <taxon>Saccharomycotina</taxon>
        <taxon>Pichiomycetes</taxon>
        <taxon>Metschnikowiaceae</taxon>
        <taxon>Metschnikowia</taxon>
    </lineage>
</organism>
<dbReference type="GO" id="GO:0005739">
    <property type="term" value="C:mitochondrion"/>
    <property type="evidence" value="ECO:0007669"/>
    <property type="project" value="UniProtKB-SubCell"/>
</dbReference>
<proteinExistence type="inferred from homology"/>
<dbReference type="SUPFAM" id="SSF75625">
    <property type="entry name" value="YebC-like"/>
    <property type="match status" value="1"/>
</dbReference>
<evidence type="ECO:0000259" key="7">
    <source>
        <dbReference type="Pfam" id="PF01709"/>
    </source>
</evidence>
<keyword evidence="6" id="KW-0804">Transcription</keyword>
<dbReference type="Proteomes" id="UP000292447">
    <property type="component" value="Chromosome VII"/>
</dbReference>
<keyword evidence="4" id="KW-0805">Transcription regulation</keyword>
<dbReference type="Pfam" id="PF01709">
    <property type="entry name" value="Transcrip_reg"/>
    <property type="match status" value="1"/>
</dbReference>
<dbReference type="InterPro" id="IPR029072">
    <property type="entry name" value="YebC-like"/>
</dbReference>
<name>A0A4P6XUS8_9ASCO</name>
<dbReference type="Gene3D" id="3.30.70.980">
    <property type="match status" value="2"/>
</dbReference>
<dbReference type="InterPro" id="IPR017856">
    <property type="entry name" value="Integrase-like_N"/>
</dbReference>
<evidence type="ECO:0000259" key="8">
    <source>
        <dbReference type="Pfam" id="PF20772"/>
    </source>
</evidence>
<dbReference type="Gene3D" id="1.10.10.200">
    <property type="match status" value="1"/>
</dbReference>
<evidence type="ECO:0000256" key="3">
    <source>
        <dbReference type="ARBA" id="ARBA00022490"/>
    </source>
</evidence>
<evidence type="ECO:0000256" key="4">
    <source>
        <dbReference type="ARBA" id="ARBA00023015"/>
    </source>
</evidence>
<keyword evidence="5 9" id="KW-0238">DNA-binding</keyword>
<dbReference type="HAMAP" id="MF_00693">
    <property type="entry name" value="Transcrip_reg_TACO1"/>
    <property type="match status" value="1"/>
</dbReference>
<dbReference type="InterPro" id="IPR049083">
    <property type="entry name" value="TACO1_YebC_N"/>
</dbReference>
<keyword evidence="3" id="KW-0963">Cytoplasm</keyword>
<dbReference type="InterPro" id="IPR026564">
    <property type="entry name" value="Transcrip_reg_TACO1-like_dom3"/>
</dbReference>
<dbReference type="GO" id="GO:0003677">
    <property type="term" value="F:DNA binding"/>
    <property type="evidence" value="ECO:0007669"/>
    <property type="project" value="UniProtKB-KW"/>
</dbReference>
<dbReference type="STRING" id="2163413.A0A4P6XUS8"/>
<dbReference type="FunFam" id="3.30.70.980:FF:000002">
    <property type="entry name" value="Probable transcriptional regulatory protein YebC"/>
    <property type="match status" value="1"/>
</dbReference>
<gene>
    <name evidence="9" type="primary">MPUL0G00390</name>
    <name evidence="9" type="ORF">METSCH_G00390</name>
</gene>
<dbReference type="FunFam" id="1.10.10.200:FF:000002">
    <property type="entry name" value="Probable transcriptional regulatory protein CLM62_37755"/>
    <property type="match status" value="1"/>
</dbReference>
<dbReference type="InterPro" id="IPR002876">
    <property type="entry name" value="Transcrip_reg_TACO1-like"/>
</dbReference>
<evidence type="ECO:0000256" key="2">
    <source>
        <dbReference type="ARBA" id="ARBA00008724"/>
    </source>
</evidence>
<feature type="domain" description="TACO1/YebC-like second and third" evidence="7">
    <location>
        <begin position="107"/>
        <end position="270"/>
    </location>
</feature>
<accession>A0A4P6XUS8</accession>
<reference evidence="10" key="1">
    <citation type="submission" date="2019-03" db="EMBL/GenBank/DDBJ databases">
        <title>Snf2 controls pulcherriminic acid biosynthesis and connects pigmentation and antifungal activity of the yeast Metschnikowia pulcherrima.</title>
        <authorList>
            <person name="Gore-Lloyd D."/>
            <person name="Sumann I."/>
            <person name="Brachmann A.O."/>
            <person name="Schneeberger K."/>
            <person name="Ortiz-Merino R.A."/>
            <person name="Moreno-Beltran M."/>
            <person name="Schlaefli M."/>
            <person name="Kirner P."/>
            <person name="Santos Kron A."/>
            <person name="Wolfe K.H."/>
            <person name="Piel J."/>
            <person name="Ahrens C.H."/>
            <person name="Henk D."/>
            <person name="Freimoser F.M."/>
        </authorList>
    </citation>
    <scope>NUCLEOTIDE SEQUENCE [LARGE SCALE GENOMIC DNA]</scope>
    <source>
        <strain evidence="10">APC 1.2</strain>
    </source>
</reference>
<dbReference type="AlphaFoldDB" id="A0A4P6XUS8"/>
<dbReference type="PANTHER" id="PTHR12532:SF0">
    <property type="entry name" value="TRANSLATIONAL ACTIVATOR OF CYTOCHROME C OXIDASE 1"/>
    <property type="match status" value="1"/>
</dbReference>
<keyword evidence="10" id="KW-1185">Reference proteome</keyword>